<sequence>MNLKGRVTKLENGGGSDLVVLVADRFGDDGEPDYSSVWVGGELHERQRGETQDAFVLRITGRSRSAFLEPDAGRQ</sequence>
<evidence type="ECO:0000313" key="2">
    <source>
        <dbReference type="Proteomes" id="UP000184292"/>
    </source>
</evidence>
<proteinExistence type="predicted"/>
<protein>
    <submittedName>
        <fullName evidence="1">Uncharacterized protein</fullName>
    </submittedName>
</protein>
<name>A0A1M6HQI4_9RHOB</name>
<organism evidence="1 2">
    <name type="scientific">Wenxinia saemankumensis</name>
    <dbReference type="NCBI Taxonomy" id="1447782"/>
    <lineage>
        <taxon>Bacteria</taxon>
        <taxon>Pseudomonadati</taxon>
        <taxon>Pseudomonadota</taxon>
        <taxon>Alphaproteobacteria</taxon>
        <taxon>Rhodobacterales</taxon>
        <taxon>Roseobacteraceae</taxon>
        <taxon>Wenxinia</taxon>
    </lineage>
</organism>
<gene>
    <name evidence="1" type="ORF">SAMN05444417_3294</name>
</gene>
<reference evidence="1 2" key="1">
    <citation type="submission" date="2016-11" db="EMBL/GenBank/DDBJ databases">
        <authorList>
            <person name="Jaros S."/>
            <person name="Januszkiewicz K."/>
            <person name="Wedrychowicz H."/>
        </authorList>
    </citation>
    <scope>NUCLEOTIDE SEQUENCE [LARGE SCALE GENOMIC DNA]</scope>
    <source>
        <strain evidence="1 2">DSM 100565</strain>
    </source>
</reference>
<dbReference type="AlphaFoldDB" id="A0A1M6HQI4"/>
<keyword evidence="2" id="KW-1185">Reference proteome</keyword>
<dbReference type="EMBL" id="FQYO01000007">
    <property type="protein sequence ID" value="SHJ24403.1"/>
    <property type="molecule type" value="Genomic_DNA"/>
</dbReference>
<evidence type="ECO:0000313" key="1">
    <source>
        <dbReference type="EMBL" id="SHJ24403.1"/>
    </source>
</evidence>
<dbReference type="Proteomes" id="UP000184292">
    <property type="component" value="Unassembled WGS sequence"/>
</dbReference>
<dbReference type="RefSeq" id="WP_073333856.1">
    <property type="nucleotide sequence ID" value="NZ_FQYO01000007.1"/>
</dbReference>
<dbReference type="STRING" id="1447782.SAMN05444417_3294"/>
<accession>A0A1M6HQI4</accession>
<dbReference type="OrthoDB" id="9995527at2"/>